<dbReference type="GO" id="GO:0016020">
    <property type="term" value="C:membrane"/>
    <property type="evidence" value="ECO:0007669"/>
    <property type="project" value="UniProtKB-SubCell"/>
</dbReference>
<dbReference type="Proteomes" id="UP001283361">
    <property type="component" value="Unassembled WGS sequence"/>
</dbReference>
<sequence>MEGKSNLAYTDMPANNPAYNPSNNPDGFQQPPAYELPSQPTLYPKPYGAPQYPSNVTVVTVPPQRQNVQHVEDNMVISIVSLFFCCILGIFAIIKAQEAKDHIARGNYDMARMAARTAKNLAIIGIVLGCIGVVIGIVLGVVLPLVVYTSISTVEYSYDSSY</sequence>
<dbReference type="InterPro" id="IPR051423">
    <property type="entry name" value="CD225/Dispanin"/>
</dbReference>
<keyword evidence="9" id="KW-1185">Reference proteome</keyword>
<evidence type="ECO:0000313" key="8">
    <source>
        <dbReference type="EMBL" id="KAK3783682.1"/>
    </source>
</evidence>
<dbReference type="PANTHER" id="PTHR14948:SF25">
    <property type="entry name" value="DUF4190 DOMAIN-CONTAINING PROTEIN"/>
    <property type="match status" value="1"/>
</dbReference>
<feature type="region of interest" description="Disordered" evidence="6">
    <location>
        <begin position="1"/>
        <end position="35"/>
    </location>
</feature>
<keyword evidence="5 7" id="KW-0472">Membrane</keyword>
<keyword evidence="3 7" id="KW-0812">Transmembrane</keyword>
<feature type="transmembrane region" description="Helical" evidence="7">
    <location>
        <begin position="121"/>
        <end position="148"/>
    </location>
</feature>
<keyword evidence="4 7" id="KW-1133">Transmembrane helix</keyword>
<evidence type="ECO:0000256" key="3">
    <source>
        <dbReference type="ARBA" id="ARBA00022692"/>
    </source>
</evidence>
<proteinExistence type="inferred from homology"/>
<evidence type="ECO:0000313" key="9">
    <source>
        <dbReference type="Proteomes" id="UP001283361"/>
    </source>
</evidence>
<reference evidence="8" key="1">
    <citation type="journal article" date="2023" name="G3 (Bethesda)">
        <title>A reference genome for the long-term kleptoplast-retaining sea slug Elysia crispata morphotype clarki.</title>
        <authorList>
            <person name="Eastman K.E."/>
            <person name="Pendleton A.L."/>
            <person name="Shaikh M.A."/>
            <person name="Suttiyut T."/>
            <person name="Ogas R."/>
            <person name="Tomko P."/>
            <person name="Gavelis G."/>
            <person name="Widhalm J.R."/>
            <person name="Wisecaver J.H."/>
        </authorList>
    </citation>
    <scope>NUCLEOTIDE SEQUENCE</scope>
    <source>
        <strain evidence="8">ECLA1</strain>
    </source>
</reference>
<comment type="similarity">
    <text evidence="2">Belongs to the CD225/Dispanin family.</text>
</comment>
<evidence type="ECO:0000256" key="2">
    <source>
        <dbReference type="ARBA" id="ARBA00006843"/>
    </source>
</evidence>
<gene>
    <name evidence="8" type="ORF">RRG08_025306</name>
</gene>
<name>A0AAE1A9X5_9GAST</name>
<feature type="transmembrane region" description="Helical" evidence="7">
    <location>
        <begin position="75"/>
        <end position="94"/>
    </location>
</feature>
<accession>A0AAE1A9X5</accession>
<dbReference type="AlphaFoldDB" id="A0AAE1A9X5"/>
<evidence type="ECO:0000256" key="5">
    <source>
        <dbReference type="ARBA" id="ARBA00023136"/>
    </source>
</evidence>
<evidence type="ECO:0000256" key="4">
    <source>
        <dbReference type="ARBA" id="ARBA00022989"/>
    </source>
</evidence>
<comment type="subcellular location">
    <subcellularLocation>
        <location evidence="1">Membrane</location>
    </subcellularLocation>
</comment>
<comment type="caution">
    <text evidence="8">The sequence shown here is derived from an EMBL/GenBank/DDBJ whole genome shotgun (WGS) entry which is preliminary data.</text>
</comment>
<dbReference type="PANTHER" id="PTHR14948">
    <property type="entry name" value="NG5"/>
    <property type="match status" value="1"/>
</dbReference>
<evidence type="ECO:0000256" key="6">
    <source>
        <dbReference type="SAM" id="MobiDB-lite"/>
    </source>
</evidence>
<dbReference type="InterPro" id="IPR007593">
    <property type="entry name" value="CD225/Dispanin_fam"/>
</dbReference>
<evidence type="ECO:0000256" key="7">
    <source>
        <dbReference type="SAM" id="Phobius"/>
    </source>
</evidence>
<feature type="compositionally biased region" description="Low complexity" evidence="6">
    <location>
        <begin position="13"/>
        <end position="25"/>
    </location>
</feature>
<dbReference type="EMBL" id="JAWDGP010002360">
    <property type="protein sequence ID" value="KAK3783682.1"/>
    <property type="molecule type" value="Genomic_DNA"/>
</dbReference>
<protein>
    <submittedName>
        <fullName evidence="8">Uncharacterized protein</fullName>
    </submittedName>
</protein>
<evidence type="ECO:0000256" key="1">
    <source>
        <dbReference type="ARBA" id="ARBA00004370"/>
    </source>
</evidence>
<dbReference type="Pfam" id="PF04505">
    <property type="entry name" value="CD225"/>
    <property type="match status" value="1"/>
</dbReference>
<organism evidence="8 9">
    <name type="scientific">Elysia crispata</name>
    <name type="common">lettuce slug</name>
    <dbReference type="NCBI Taxonomy" id="231223"/>
    <lineage>
        <taxon>Eukaryota</taxon>
        <taxon>Metazoa</taxon>
        <taxon>Spiralia</taxon>
        <taxon>Lophotrochozoa</taxon>
        <taxon>Mollusca</taxon>
        <taxon>Gastropoda</taxon>
        <taxon>Heterobranchia</taxon>
        <taxon>Euthyneura</taxon>
        <taxon>Panpulmonata</taxon>
        <taxon>Sacoglossa</taxon>
        <taxon>Placobranchoidea</taxon>
        <taxon>Plakobranchidae</taxon>
        <taxon>Elysia</taxon>
    </lineage>
</organism>